<gene>
    <name evidence="3" type="ORF">A2319_02595</name>
</gene>
<dbReference type="SUPFAM" id="SSF55826">
    <property type="entry name" value="YbaK/ProRS associated domain"/>
    <property type="match status" value="1"/>
</dbReference>
<dbReference type="InterPro" id="IPR007214">
    <property type="entry name" value="YbaK/aa-tRNA-synth-assoc-dom"/>
</dbReference>
<protein>
    <recommendedName>
        <fullName evidence="2">YbaK/aminoacyl-tRNA synthetase-associated domain-containing protein</fullName>
    </recommendedName>
</protein>
<accession>A0A1G2BBI0</accession>
<comment type="caution">
    <text evidence="3">The sequence shown here is derived from an EMBL/GenBank/DDBJ whole genome shotgun (WGS) entry which is preliminary data.</text>
</comment>
<name>A0A1G2BBI0_9BACT</name>
<feature type="domain" description="YbaK/aminoacyl-tRNA synthetase-associated" evidence="2">
    <location>
        <begin position="28"/>
        <end position="154"/>
    </location>
</feature>
<dbReference type="CDD" id="cd04335">
    <property type="entry name" value="PrdX_deacylase"/>
    <property type="match status" value="1"/>
</dbReference>
<dbReference type="InterPro" id="IPR040285">
    <property type="entry name" value="ProX/PRXD1"/>
</dbReference>
<reference evidence="3 4" key="1">
    <citation type="journal article" date="2016" name="Nat. Commun.">
        <title>Thousands of microbial genomes shed light on interconnected biogeochemical processes in an aquifer system.</title>
        <authorList>
            <person name="Anantharaman K."/>
            <person name="Brown C.T."/>
            <person name="Hug L.A."/>
            <person name="Sharon I."/>
            <person name="Castelle C.J."/>
            <person name="Probst A.J."/>
            <person name="Thomas B.C."/>
            <person name="Singh A."/>
            <person name="Wilkins M.J."/>
            <person name="Karaoz U."/>
            <person name="Brodie E.L."/>
            <person name="Williams K.H."/>
            <person name="Hubbard S.S."/>
            <person name="Banfield J.F."/>
        </authorList>
    </citation>
    <scope>NUCLEOTIDE SEQUENCE [LARGE SCALE GENOMIC DNA]</scope>
</reference>
<dbReference type="AlphaFoldDB" id="A0A1G2BBI0"/>
<dbReference type="Proteomes" id="UP000176420">
    <property type="component" value="Unassembled WGS sequence"/>
</dbReference>
<evidence type="ECO:0000313" key="3">
    <source>
        <dbReference type="EMBL" id="OGY85640.1"/>
    </source>
</evidence>
<evidence type="ECO:0000313" key="4">
    <source>
        <dbReference type="Proteomes" id="UP000176420"/>
    </source>
</evidence>
<organism evidence="3 4">
    <name type="scientific">Candidatus Kerfeldbacteria bacterium RIFOXYB2_FULL_38_14</name>
    <dbReference type="NCBI Taxonomy" id="1798547"/>
    <lineage>
        <taxon>Bacteria</taxon>
        <taxon>Candidatus Kerfeldiibacteriota</taxon>
    </lineage>
</organism>
<dbReference type="FunFam" id="3.90.960.10:FF:000005">
    <property type="entry name" value="Putative prolyl-tRNA synthetase"/>
    <property type="match status" value="1"/>
</dbReference>
<evidence type="ECO:0000259" key="2">
    <source>
        <dbReference type="Pfam" id="PF04073"/>
    </source>
</evidence>
<evidence type="ECO:0000256" key="1">
    <source>
        <dbReference type="ARBA" id="ARBA00010201"/>
    </source>
</evidence>
<dbReference type="InterPro" id="IPR036754">
    <property type="entry name" value="YbaK/aa-tRNA-synt-asso_dom_sf"/>
</dbReference>
<sequence>MTKNNYQTGDDIYSILHSLNIPFVEYTHPPLHTAEEAIPYSKHIKGGKSKNLFLRNRKGNHHYLVIIEHTKMIDLKKLTQTLNETPLSFASPERLMKYLDITPGSVTPLGLINDINKEVQVIIDDDLLLHEYLSYHPNINTATLELRKDDFVKFLQWSGQKMYSIDLSTYQVK</sequence>
<dbReference type="GO" id="GO:0002161">
    <property type="term" value="F:aminoacyl-tRNA deacylase activity"/>
    <property type="evidence" value="ECO:0007669"/>
    <property type="project" value="InterPro"/>
</dbReference>
<dbReference type="PANTHER" id="PTHR31423">
    <property type="entry name" value="YBAK DOMAIN-CONTAINING PROTEIN"/>
    <property type="match status" value="1"/>
</dbReference>
<proteinExistence type="inferred from homology"/>
<dbReference type="PANTHER" id="PTHR31423:SF3">
    <property type="entry name" value="PROLYL-TRNA SYNTHETASE ASSOCIATED DOMAIN-CONTAINING PROTEIN 1-RELATED"/>
    <property type="match status" value="1"/>
</dbReference>
<comment type="similarity">
    <text evidence="1">Belongs to the PRORSD1 family.</text>
</comment>
<dbReference type="Gene3D" id="3.90.960.10">
    <property type="entry name" value="YbaK/aminoacyl-tRNA synthetase-associated domain"/>
    <property type="match status" value="1"/>
</dbReference>
<dbReference type="Pfam" id="PF04073">
    <property type="entry name" value="tRNA_edit"/>
    <property type="match status" value="1"/>
</dbReference>
<dbReference type="EMBL" id="MHKI01000030">
    <property type="protein sequence ID" value="OGY85640.1"/>
    <property type="molecule type" value="Genomic_DNA"/>
</dbReference>